<dbReference type="GeneID" id="10358864"/>
<evidence type="ECO:0000313" key="3">
    <source>
        <dbReference type="Proteomes" id="UP000002234"/>
    </source>
</evidence>
<feature type="transmembrane region" description="Helical" evidence="1">
    <location>
        <begin position="39"/>
        <end position="56"/>
    </location>
</feature>
<organism evidence="2 3">
    <name type="scientific">Lactococcus phage 949</name>
    <dbReference type="NCBI Taxonomy" id="881953"/>
    <lineage>
        <taxon>Viruses</taxon>
        <taxon>Duplodnaviria</taxon>
        <taxon>Heunggongvirae</taxon>
        <taxon>Uroviricota</taxon>
        <taxon>Caudoviricetes</taxon>
        <taxon>Audreyjarvisvirus</taxon>
        <taxon>Audreyjarvisvirus av949</taxon>
    </lineage>
</organism>
<name>E0YIS6_9CAUD</name>
<feature type="transmembrane region" description="Helical" evidence="1">
    <location>
        <begin position="77"/>
        <end position="101"/>
    </location>
</feature>
<sequence length="106" mass="12807">MVGFLKIIIQDIARKIFSKIYFKIKKNFQTKFSENFSKYITYILHIYCGGFLDFYIQDRTIKIFSKKYLKLRKILGHFLEIFFLGFLGILWGFSSFFLLFFCFSTI</sequence>
<dbReference type="EMBL" id="HM029250">
    <property type="protein sequence ID" value="ADM73597.1"/>
    <property type="molecule type" value="Genomic_DNA"/>
</dbReference>
<protein>
    <submittedName>
        <fullName evidence="2">Uncharacterized protein</fullName>
    </submittedName>
</protein>
<accession>E0YIS6</accession>
<proteinExistence type="predicted"/>
<dbReference type="RefSeq" id="YP_004306199.1">
    <property type="nucleotide sequence ID" value="NC_015263.1"/>
</dbReference>
<reference evidence="2 3" key="1">
    <citation type="journal article" date="2010" name="Appl. Environ. Microbiol.">
        <title>Characterization of Lactococcus lactis phage 949 and comparison with other lactococcal phages.</title>
        <authorList>
            <person name="Samson J.E."/>
            <person name="Moineau S."/>
        </authorList>
    </citation>
    <scope>NUCLEOTIDE SEQUENCE [LARGE SCALE GENOMIC DNA]</scope>
</reference>
<keyword evidence="1" id="KW-0472">Membrane</keyword>
<keyword evidence="3" id="KW-1185">Reference proteome</keyword>
<dbReference type="Proteomes" id="UP000002234">
    <property type="component" value="Segment"/>
</dbReference>
<evidence type="ECO:0000313" key="2">
    <source>
        <dbReference type="EMBL" id="ADM73597.1"/>
    </source>
</evidence>
<keyword evidence="1" id="KW-0812">Transmembrane</keyword>
<keyword evidence="1" id="KW-1133">Transmembrane helix</keyword>
<dbReference type="KEGG" id="vg:10358864"/>
<evidence type="ECO:0000256" key="1">
    <source>
        <dbReference type="SAM" id="Phobius"/>
    </source>
</evidence>